<dbReference type="SUPFAM" id="SSF56091">
    <property type="entry name" value="DNA ligase/mRNA capping enzyme, catalytic domain"/>
    <property type="match status" value="1"/>
</dbReference>
<keyword evidence="14" id="KW-0464">Manganese</keyword>
<feature type="binding site" evidence="14">
    <location>
        <position position="163"/>
    </location>
    <ligand>
        <name>NAD(+)</name>
        <dbReference type="ChEBI" id="CHEBI:57540"/>
    </ligand>
</feature>
<evidence type="ECO:0000256" key="14">
    <source>
        <dbReference type="HAMAP-Rule" id="MF_01588"/>
    </source>
</evidence>
<dbReference type="SMART" id="SM00292">
    <property type="entry name" value="BRCT"/>
    <property type="match status" value="1"/>
</dbReference>
<dbReference type="Pfam" id="PF03119">
    <property type="entry name" value="DNA_ligase_ZBD"/>
    <property type="match status" value="1"/>
</dbReference>
<feature type="signal peptide" evidence="15">
    <location>
        <begin position="1"/>
        <end position="22"/>
    </location>
</feature>
<dbReference type="PANTHER" id="PTHR23389">
    <property type="entry name" value="CHROMOSOME TRANSMISSION FIDELITY FACTOR 18"/>
    <property type="match status" value="1"/>
</dbReference>
<dbReference type="InterPro" id="IPR003583">
    <property type="entry name" value="Hlx-hairpin-Hlx_DNA-bd_motif"/>
</dbReference>
<comment type="catalytic activity">
    <reaction evidence="12 14">
        <text>NAD(+) + (deoxyribonucleotide)n-3'-hydroxyl + 5'-phospho-(deoxyribonucleotide)m = (deoxyribonucleotide)n+m + AMP + beta-nicotinamide D-nucleotide.</text>
        <dbReference type="EC" id="6.5.1.2"/>
    </reaction>
</comment>
<feature type="chain" id="PRO_5014991749" description="DNA ligase" evidence="15">
    <location>
        <begin position="23"/>
        <end position="695"/>
    </location>
</feature>
<sequence length="695" mass="77453">MIRNVVLISLVLVLLSPSFAFVQPVSVRDELVRELEALREEIRYHNKLYYVENNPEISDAEYDRLIQRLRDLEAAHPDLVTPDSPTQRLAVTLSSDFEVVTRRIPMLSLQSVRNEREIRDFDRRLKELLRLDVDIEYVFEPKVDGVAIEAVYKRGGLVLGATRGDGLNGENVTPNLRTISAVPLKLLIQDNEVVPELMEARGEVYMEKTAFEALNEERSRRGEELFANPRNSAAGSLRQKDPLISAERRLNVFFYGAGAIEGPVFETHWERLDYFKRLGLRVNPLNQRCLGIDEAIAQFEALAAKRDTLPYEIDGAVIKVNNLHVQEELGNLADSPRWAIAWKFPPRQATTLLKDIHIQVGRSGVLTPVAILEAVEIGSVSVSRATLHNQDAIERRDIRIGDTVLVERAGDVIPKVVKAIRSKRTGAEKVFEFPENCPVCGSPIIRVEGEAAAYCGNPLCPARQSGRIEHFVSRDAMNISGVGPKLIELLIAEKLVRDAGDLYCLTVENLVPLEGIAEKKARKIVDAVAAAKTPTLQRMIYALSIPHVGKQSAHVLAAHFKRFDRLRLATEDELRSIHGIGADTAESICDFFRSEDSVQLLRKLFDAGVEVVEADAASQRLAGKIFVLTGTLETYTRAEATALIERAGGRVVPNVGRNTDYLLCGQNPGSKLDKAQQLGIELISEKEFQQFLVDE</sequence>
<keyword evidence="10 14" id="KW-0520">NAD</keyword>
<dbReference type="PIRSF" id="PIRSF001604">
    <property type="entry name" value="LigA"/>
    <property type="match status" value="1"/>
</dbReference>
<dbReference type="Gene3D" id="1.10.287.610">
    <property type="entry name" value="Helix hairpin bin"/>
    <property type="match status" value="1"/>
</dbReference>
<dbReference type="Pfam" id="PF01653">
    <property type="entry name" value="DNA_ligase_aden"/>
    <property type="match status" value="1"/>
</dbReference>
<dbReference type="EC" id="6.5.1.2" evidence="2 14"/>
<name>A0A2G6E7Y0_9BACT</name>
<dbReference type="Pfam" id="PF03120">
    <property type="entry name" value="OB_DNA_ligase"/>
    <property type="match status" value="1"/>
</dbReference>
<dbReference type="InterPro" id="IPR013840">
    <property type="entry name" value="DNAligase_N"/>
</dbReference>
<evidence type="ECO:0000256" key="5">
    <source>
        <dbReference type="ARBA" id="ARBA00022705"/>
    </source>
</evidence>
<dbReference type="SMART" id="SM00532">
    <property type="entry name" value="LIGANc"/>
    <property type="match status" value="1"/>
</dbReference>
<dbReference type="Gene3D" id="2.40.50.140">
    <property type="entry name" value="Nucleic acid-binding proteins"/>
    <property type="match status" value="1"/>
</dbReference>
<dbReference type="PANTHER" id="PTHR23389:SF9">
    <property type="entry name" value="DNA LIGASE"/>
    <property type="match status" value="1"/>
</dbReference>
<evidence type="ECO:0000256" key="4">
    <source>
        <dbReference type="ARBA" id="ARBA00022598"/>
    </source>
</evidence>
<gene>
    <name evidence="14" type="primary">ligA</name>
    <name evidence="17" type="ORF">CSB45_06480</name>
</gene>
<dbReference type="GO" id="GO:0006281">
    <property type="term" value="P:DNA repair"/>
    <property type="evidence" value="ECO:0007669"/>
    <property type="project" value="UniProtKB-KW"/>
</dbReference>
<comment type="function">
    <text evidence="1 14">DNA ligase that catalyzes the formation of phosphodiester linkages between 5'-phosphoryl and 3'-hydroxyl groups in double-stranded DNA using NAD as a coenzyme and as the energy source for the reaction. It is essential for DNA replication and repair of damaged DNA.</text>
</comment>
<dbReference type="GO" id="GO:0003911">
    <property type="term" value="F:DNA ligase (NAD+) activity"/>
    <property type="evidence" value="ECO:0007669"/>
    <property type="project" value="UniProtKB-UniRule"/>
</dbReference>
<dbReference type="FunFam" id="1.10.150.20:FF:000007">
    <property type="entry name" value="DNA ligase"/>
    <property type="match status" value="1"/>
</dbReference>
<feature type="binding site" evidence="14">
    <location>
        <position position="440"/>
    </location>
    <ligand>
        <name>Zn(2+)</name>
        <dbReference type="ChEBI" id="CHEBI:29105"/>
    </ligand>
</feature>
<dbReference type="PROSITE" id="PS01055">
    <property type="entry name" value="DNA_LIGASE_N1"/>
    <property type="match status" value="1"/>
</dbReference>
<dbReference type="CDD" id="cd17748">
    <property type="entry name" value="BRCT_DNA_ligase_like"/>
    <property type="match status" value="1"/>
</dbReference>
<evidence type="ECO:0000256" key="3">
    <source>
        <dbReference type="ARBA" id="ARBA00013308"/>
    </source>
</evidence>
<evidence type="ECO:0000256" key="1">
    <source>
        <dbReference type="ARBA" id="ARBA00004067"/>
    </source>
</evidence>
<feature type="domain" description="BRCT" evidence="16">
    <location>
        <begin position="616"/>
        <end position="695"/>
    </location>
</feature>
<dbReference type="FunFam" id="2.40.50.140:FF:000012">
    <property type="entry name" value="DNA ligase"/>
    <property type="match status" value="1"/>
</dbReference>
<evidence type="ECO:0000256" key="2">
    <source>
        <dbReference type="ARBA" id="ARBA00012722"/>
    </source>
</evidence>
<dbReference type="Pfam" id="PF00533">
    <property type="entry name" value="BRCT"/>
    <property type="match status" value="1"/>
</dbReference>
<organism evidence="17 18">
    <name type="scientific">candidate division KSB3 bacterium</name>
    <dbReference type="NCBI Taxonomy" id="2044937"/>
    <lineage>
        <taxon>Bacteria</taxon>
        <taxon>candidate division KSB3</taxon>
    </lineage>
</organism>
<dbReference type="SMART" id="SM00278">
    <property type="entry name" value="HhH1"/>
    <property type="match status" value="4"/>
</dbReference>
<comment type="caution">
    <text evidence="17">The sequence shown here is derived from an EMBL/GenBank/DDBJ whole genome shotgun (WGS) entry which is preliminary data.</text>
</comment>
<evidence type="ECO:0000256" key="12">
    <source>
        <dbReference type="ARBA" id="ARBA00034005"/>
    </source>
</evidence>
<accession>A0A2G6E7Y0</accession>
<dbReference type="SUPFAM" id="SSF50249">
    <property type="entry name" value="Nucleic acid-binding proteins"/>
    <property type="match status" value="1"/>
</dbReference>
<feature type="binding site" evidence="14">
    <location>
        <position position="203"/>
    </location>
    <ligand>
        <name>NAD(+)</name>
        <dbReference type="ChEBI" id="CHEBI:57540"/>
    </ligand>
</feature>
<dbReference type="CDD" id="cd00114">
    <property type="entry name" value="LIGANc"/>
    <property type="match status" value="1"/>
</dbReference>
<dbReference type="Gene3D" id="1.10.150.20">
    <property type="entry name" value="5' to 3' exonuclease, C-terminal subdomain"/>
    <property type="match status" value="2"/>
</dbReference>
<dbReference type="PROSITE" id="PS50172">
    <property type="entry name" value="BRCT"/>
    <property type="match status" value="1"/>
</dbReference>
<evidence type="ECO:0000313" key="17">
    <source>
        <dbReference type="EMBL" id="PID57891.1"/>
    </source>
</evidence>
<dbReference type="AlphaFoldDB" id="A0A2G6E7Y0"/>
<feature type="binding site" evidence="14">
    <location>
        <position position="437"/>
    </location>
    <ligand>
        <name>Zn(2+)</name>
        <dbReference type="ChEBI" id="CHEBI:29105"/>
    </ligand>
</feature>
<dbReference type="InterPro" id="IPR018239">
    <property type="entry name" value="DNA_ligase_AS"/>
</dbReference>
<reference evidence="17 18" key="1">
    <citation type="submission" date="2017-10" db="EMBL/GenBank/DDBJ databases">
        <title>Novel microbial diversity and functional potential in the marine mammal oral microbiome.</title>
        <authorList>
            <person name="Dudek N.K."/>
            <person name="Sun C.L."/>
            <person name="Burstein D."/>
            <person name="Kantor R.S."/>
            <person name="Aliaga Goltsman D.S."/>
            <person name="Bik E.M."/>
            <person name="Thomas B.C."/>
            <person name="Banfield J.F."/>
            <person name="Relman D.A."/>
        </authorList>
    </citation>
    <scope>NUCLEOTIDE SEQUENCE [LARGE SCALE GENOMIC DNA]</scope>
    <source>
        <strain evidence="17">DOLZORAL124_49_17</strain>
    </source>
</reference>
<dbReference type="SUPFAM" id="SSF47781">
    <property type="entry name" value="RuvA domain 2-like"/>
    <property type="match status" value="1"/>
</dbReference>
<dbReference type="Gene3D" id="3.40.50.10190">
    <property type="entry name" value="BRCT domain"/>
    <property type="match status" value="1"/>
</dbReference>
<dbReference type="InterPro" id="IPR012340">
    <property type="entry name" value="NA-bd_OB-fold"/>
</dbReference>
<keyword evidence="11 14" id="KW-0234">DNA repair</keyword>
<dbReference type="NCBIfam" id="TIGR00575">
    <property type="entry name" value="dnlj"/>
    <property type="match status" value="1"/>
</dbReference>
<dbReference type="FunFam" id="3.30.470.30:FF:000001">
    <property type="entry name" value="DNA ligase"/>
    <property type="match status" value="1"/>
</dbReference>
<dbReference type="Proteomes" id="UP000229740">
    <property type="component" value="Unassembled WGS sequence"/>
</dbReference>
<dbReference type="InterPro" id="IPR036420">
    <property type="entry name" value="BRCT_dom_sf"/>
</dbReference>
<feature type="binding site" evidence="14">
    <location>
        <begin position="59"/>
        <end position="63"/>
    </location>
    <ligand>
        <name>NAD(+)</name>
        <dbReference type="ChEBI" id="CHEBI:57540"/>
    </ligand>
</feature>
<protein>
    <recommendedName>
        <fullName evidence="3 14">DNA ligase</fullName>
        <ecNumber evidence="2 14">6.5.1.2</ecNumber>
    </recommendedName>
    <alternativeName>
        <fullName evidence="14">Polydeoxyribonucleotide synthase [NAD(+)]</fullName>
    </alternativeName>
</protein>
<evidence type="ECO:0000259" key="16">
    <source>
        <dbReference type="PROSITE" id="PS50172"/>
    </source>
</evidence>
<keyword evidence="7 14" id="KW-0227">DNA damage</keyword>
<keyword evidence="9 14" id="KW-0460">Magnesium</keyword>
<proteinExistence type="inferred from homology"/>
<evidence type="ECO:0000256" key="8">
    <source>
        <dbReference type="ARBA" id="ARBA00022833"/>
    </source>
</evidence>
<dbReference type="SUPFAM" id="SSF52113">
    <property type="entry name" value="BRCT domain"/>
    <property type="match status" value="1"/>
</dbReference>
<dbReference type="GO" id="GO:0003677">
    <property type="term" value="F:DNA binding"/>
    <property type="evidence" value="ECO:0007669"/>
    <property type="project" value="InterPro"/>
</dbReference>
<evidence type="ECO:0000256" key="13">
    <source>
        <dbReference type="ARBA" id="ARBA00060881"/>
    </source>
</evidence>
<dbReference type="GO" id="GO:0006260">
    <property type="term" value="P:DNA replication"/>
    <property type="evidence" value="ECO:0007669"/>
    <property type="project" value="UniProtKB-KW"/>
</dbReference>
<dbReference type="GO" id="GO:0005829">
    <property type="term" value="C:cytosol"/>
    <property type="evidence" value="ECO:0007669"/>
    <property type="project" value="TreeGrafter"/>
</dbReference>
<keyword evidence="8 14" id="KW-0862">Zinc</keyword>
<evidence type="ECO:0000313" key="18">
    <source>
        <dbReference type="Proteomes" id="UP000229740"/>
    </source>
</evidence>
<keyword evidence="6 14" id="KW-0479">Metal-binding</keyword>
<dbReference type="Gene3D" id="6.20.10.30">
    <property type="match status" value="1"/>
</dbReference>
<dbReference type="InterPro" id="IPR001357">
    <property type="entry name" value="BRCT_dom"/>
</dbReference>
<dbReference type="FunFam" id="1.10.287.610:FF:000002">
    <property type="entry name" value="DNA ligase"/>
    <property type="match status" value="1"/>
</dbReference>
<dbReference type="GO" id="GO:0046872">
    <property type="term" value="F:metal ion binding"/>
    <property type="evidence" value="ECO:0007669"/>
    <property type="project" value="UniProtKB-KW"/>
</dbReference>
<comment type="cofactor">
    <cofactor evidence="14">
        <name>Mg(2+)</name>
        <dbReference type="ChEBI" id="CHEBI:18420"/>
    </cofactor>
    <cofactor evidence="14">
        <name>Mn(2+)</name>
        <dbReference type="ChEBI" id="CHEBI:29035"/>
    </cofactor>
</comment>
<dbReference type="Pfam" id="PF12826">
    <property type="entry name" value="HHH_2"/>
    <property type="match status" value="1"/>
</dbReference>
<feature type="binding site" evidence="14">
    <location>
        <begin position="108"/>
        <end position="109"/>
    </location>
    <ligand>
        <name>NAD(+)</name>
        <dbReference type="ChEBI" id="CHEBI:57540"/>
    </ligand>
</feature>
<evidence type="ECO:0000256" key="7">
    <source>
        <dbReference type="ARBA" id="ARBA00022763"/>
    </source>
</evidence>
<dbReference type="InterPro" id="IPR010994">
    <property type="entry name" value="RuvA_2-like"/>
</dbReference>
<evidence type="ECO:0000256" key="15">
    <source>
        <dbReference type="SAM" id="SignalP"/>
    </source>
</evidence>
<dbReference type="Pfam" id="PF14520">
    <property type="entry name" value="HHH_5"/>
    <property type="match status" value="1"/>
</dbReference>
<evidence type="ECO:0000256" key="6">
    <source>
        <dbReference type="ARBA" id="ARBA00022723"/>
    </source>
</evidence>
<dbReference type="EMBL" id="PDPS01000025">
    <property type="protein sequence ID" value="PID57891.1"/>
    <property type="molecule type" value="Genomic_DNA"/>
</dbReference>
<dbReference type="FunFam" id="1.10.150.20:FF:000006">
    <property type="entry name" value="DNA ligase"/>
    <property type="match status" value="1"/>
</dbReference>
<dbReference type="InterPro" id="IPR004150">
    <property type="entry name" value="NAD_DNA_ligase_OB"/>
</dbReference>
<feature type="binding site" evidence="14">
    <location>
        <position position="343"/>
    </location>
    <ligand>
        <name>NAD(+)</name>
        <dbReference type="ChEBI" id="CHEBI:57540"/>
    </ligand>
</feature>
<dbReference type="InterPro" id="IPR041663">
    <property type="entry name" value="DisA/LigA_HHH"/>
</dbReference>
<dbReference type="Gene3D" id="3.30.470.30">
    <property type="entry name" value="DNA ligase/mRNA capping enzyme"/>
    <property type="match status" value="1"/>
</dbReference>
<dbReference type="HAMAP" id="MF_01588">
    <property type="entry name" value="DNA_ligase_A"/>
    <property type="match status" value="1"/>
</dbReference>
<comment type="similarity">
    <text evidence="13 14">Belongs to the NAD-dependent DNA ligase family. LigA subfamily.</text>
</comment>
<keyword evidence="4 14" id="KW-0436">Ligase</keyword>
<feature type="binding site" evidence="14">
    <location>
        <position position="140"/>
    </location>
    <ligand>
        <name>NAD(+)</name>
        <dbReference type="ChEBI" id="CHEBI:57540"/>
    </ligand>
</feature>
<evidence type="ECO:0000256" key="9">
    <source>
        <dbReference type="ARBA" id="ARBA00022842"/>
    </source>
</evidence>
<dbReference type="InterPro" id="IPR013839">
    <property type="entry name" value="DNAligase_adenylation"/>
</dbReference>
<dbReference type="InterPro" id="IPR001679">
    <property type="entry name" value="DNA_ligase"/>
</dbReference>
<keyword evidence="5 14" id="KW-0235">DNA replication</keyword>
<keyword evidence="15" id="KW-0732">Signal</keyword>
<feature type="active site" description="N6-AMP-lysine intermediate" evidence="14">
    <location>
        <position position="142"/>
    </location>
</feature>
<feature type="binding site" evidence="14">
    <location>
        <position position="460"/>
    </location>
    <ligand>
        <name>Zn(2+)</name>
        <dbReference type="ChEBI" id="CHEBI:29105"/>
    </ligand>
</feature>
<evidence type="ECO:0000256" key="11">
    <source>
        <dbReference type="ARBA" id="ARBA00023204"/>
    </source>
</evidence>
<dbReference type="InterPro" id="IPR004149">
    <property type="entry name" value="Znf_DNAligase_C4"/>
</dbReference>
<evidence type="ECO:0000256" key="10">
    <source>
        <dbReference type="ARBA" id="ARBA00023027"/>
    </source>
</evidence>
<feature type="binding site" evidence="14">
    <location>
        <position position="455"/>
    </location>
    <ligand>
        <name>Zn(2+)</name>
        <dbReference type="ChEBI" id="CHEBI:29105"/>
    </ligand>
</feature>
<feature type="binding site" evidence="14">
    <location>
        <position position="319"/>
    </location>
    <ligand>
        <name>NAD(+)</name>
        <dbReference type="ChEBI" id="CHEBI:57540"/>
    </ligand>
</feature>
<dbReference type="NCBIfam" id="NF005932">
    <property type="entry name" value="PRK07956.1"/>
    <property type="match status" value="1"/>
</dbReference>